<dbReference type="AlphaFoldDB" id="A0A1F6UI41"/>
<evidence type="ECO:0008006" key="6">
    <source>
        <dbReference type="Google" id="ProtNLM"/>
    </source>
</evidence>
<feature type="domain" description="Glycerol-3-phosphate dehydrogenase NAD-dependent C-terminal" evidence="3">
    <location>
        <begin position="159"/>
        <end position="246"/>
    </location>
</feature>
<dbReference type="EMBL" id="MFSV01000156">
    <property type="protein sequence ID" value="OGI57044.1"/>
    <property type="molecule type" value="Genomic_DNA"/>
</dbReference>
<evidence type="ECO:0000313" key="4">
    <source>
        <dbReference type="EMBL" id="OGI57044.1"/>
    </source>
</evidence>
<dbReference type="Gene3D" id="3.40.50.720">
    <property type="entry name" value="NAD(P)-binding Rossmann-like Domain"/>
    <property type="match status" value="1"/>
</dbReference>
<evidence type="ECO:0000259" key="3">
    <source>
        <dbReference type="Pfam" id="PF07479"/>
    </source>
</evidence>
<dbReference type="GO" id="GO:0005975">
    <property type="term" value="P:carbohydrate metabolic process"/>
    <property type="evidence" value="ECO:0007669"/>
    <property type="project" value="InterPro"/>
</dbReference>
<evidence type="ECO:0000259" key="2">
    <source>
        <dbReference type="Pfam" id="PF01210"/>
    </source>
</evidence>
<dbReference type="SUPFAM" id="SSF48179">
    <property type="entry name" value="6-phosphogluconate dehydrogenase C-terminal domain-like"/>
    <property type="match status" value="1"/>
</dbReference>
<dbReference type="Pfam" id="PF01210">
    <property type="entry name" value="NAD_Gly3P_dh_N"/>
    <property type="match status" value="1"/>
</dbReference>
<organism evidence="4 5">
    <name type="scientific">Candidatus Muproteobacteria bacterium RBG_19FT_COMBO_61_10</name>
    <dbReference type="NCBI Taxonomy" id="1817761"/>
    <lineage>
        <taxon>Bacteria</taxon>
        <taxon>Pseudomonadati</taxon>
        <taxon>Pseudomonadota</taxon>
        <taxon>Candidatus Muproteobacteria</taxon>
    </lineage>
</organism>
<dbReference type="InterPro" id="IPR013328">
    <property type="entry name" value="6PGD_dom2"/>
</dbReference>
<dbReference type="InterPro" id="IPR008927">
    <property type="entry name" value="6-PGluconate_DH-like_C_sf"/>
</dbReference>
<dbReference type="PANTHER" id="PTHR11728:SF1">
    <property type="entry name" value="GLYCEROL-3-PHOSPHATE DEHYDROGENASE [NAD(+)] 2, CHLOROPLASTIC"/>
    <property type="match status" value="1"/>
</dbReference>
<name>A0A1F6UI41_9PROT</name>
<protein>
    <recommendedName>
        <fullName evidence="6">Glycerol-3-phosphate dehydrogenase (NAD(P)(+))</fullName>
    </recommendedName>
</protein>
<dbReference type="PANTHER" id="PTHR11728">
    <property type="entry name" value="GLYCEROL-3-PHOSPHATE DEHYDROGENASE"/>
    <property type="match status" value="1"/>
</dbReference>
<accession>A0A1F6UI41</accession>
<dbReference type="GO" id="GO:0005829">
    <property type="term" value="C:cytosol"/>
    <property type="evidence" value="ECO:0007669"/>
    <property type="project" value="TreeGrafter"/>
</dbReference>
<dbReference type="GO" id="GO:0047952">
    <property type="term" value="F:glycerol-3-phosphate dehydrogenase [NAD(P)+] activity"/>
    <property type="evidence" value="ECO:0007669"/>
    <property type="project" value="TreeGrafter"/>
</dbReference>
<comment type="caution">
    <text evidence="4">The sequence shown here is derived from an EMBL/GenBank/DDBJ whole genome shotgun (WGS) entry which is preliminary data.</text>
</comment>
<dbReference type="GO" id="GO:0046168">
    <property type="term" value="P:glycerol-3-phosphate catabolic process"/>
    <property type="evidence" value="ECO:0007669"/>
    <property type="project" value="InterPro"/>
</dbReference>
<evidence type="ECO:0000313" key="5">
    <source>
        <dbReference type="Proteomes" id="UP000177950"/>
    </source>
</evidence>
<gene>
    <name evidence="4" type="ORF">A2V58_03015</name>
</gene>
<dbReference type="InterPro" id="IPR006109">
    <property type="entry name" value="G3P_DH_NAD-dep_C"/>
</dbReference>
<dbReference type="InterPro" id="IPR036291">
    <property type="entry name" value="NAD(P)-bd_dom_sf"/>
</dbReference>
<dbReference type="Proteomes" id="UP000177950">
    <property type="component" value="Unassembled WGS sequence"/>
</dbReference>
<dbReference type="InterPro" id="IPR011128">
    <property type="entry name" value="G3P_DH_NAD-dep_N"/>
</dbReference>
<dbReference type="Gene3D" id="1.10.1040.10">
    <property type="entry name" value="N-(1-d-carboxylethyl)-l-norvaline Dehydrogenase, domain 2"/>
    <property type="match status" value="1"/>
</dbReference>
<evidence type="ECO:0000256" key="1">
    <source>
        <dbReference type="ARBA" id="ARBA00023002"/>
    </source>
</evidence>
<dbReference type="GO" id="GO:0051287">
    <property type="term" value="F:NAD binding"/>
    <property type="evidence" value="ECO:0007669"/>
    <property type="project" value="InterPro"/>
</dbReference>
<feature type="domain" description="Glycerol-3-phosphate dehydrogenase NAD-dependent N-terminal" evidence="2">
    <location>
        <begin position="47"/>
        <end position="136"/>
    </location>
</feature>
<proteinExistence type="predicted"/>
<sequence>MQNLRRKVLILGGGEMSHAMQHLLGARHDLLIWTRAARAGTTAVAPQELVTECDFVLFCLPAQPHHELLTRLLPKLSRRTLCLSIAKGLDEQGRTPADVFTQVLGGNIPHAVLYGPMISEELRAGKPGFAQLAASDGEGLHNTTALFLGSGLHIEASSDRIGIAWSAILKNVYAILFGVADELQLGDNMRGHLAVGALAEIGHIVGAFGGQATTPYRWAGLGDLITTATSAGSHHHQLGRLLVRGRGDGIRGEGLHTLQMLRKLALVAIDTHPLLNLIETCVQHPDDIRSNVQNYLERLDHIASASVTRVGAERTKPV</sequence>
<dbReference type="SUPFAM" id="SSF51735">
    <property type="entry name" value="NAD(P)-binding Rossmann-fold domains"/>
    <property type="match status" value="1"/>
</dbReference>
<keyword evidence="1" id="KW-0560">Oxidoreductase</keyword>
<reference evidence="4 5" key="1">
    <citation type="journal article" date="2016" name="Nat. Commun.">
        <title>Thousands of microbial genomes shed light on interconnected biogeochemical processes in an aquifer system.</title>
        <authorList>
            <person name="Anantharaman K."/>
            <person name="Brown C.T."/>
            <person name="Hug L.A."/>
            <person name="Sharon I."/>
            <person name="Castelle C.J."/>
            <person name="Probst A.J."/>
            <person name="Thomas B.C."/>
            <person name="Singh A."/>
            <person name="Wilkins M.J."/>
            <person name="Karaoz U."/>
            <person name="Brodie E.L."/>
            <person name="Williams K.H."/>
            <person name="Hubbard S.S."/>
            <person name="Banfield J.F."/>
        </authorList>
    </citation>
    <scope>NUCLEOTIDE SEQUENCE [LARGE SCALE GENOMIC DNA]</scope>
</reference>
<dbReference type="Pfam" id="PF07479">
    <property type="entry name" value="NAD_Gly3P_dh_C"/>
    <property type="match status" value="1"/>
</dbReference>